<dbReference type="HOGENOM" id="CLU_026673_3_1_6"/>
<name>A0A2C9EKI8_PSEPH</name>
<dbReference type="Gene3D" id="3.40.50.720">
    <property type="entry name" value="NAD(P)-binding Rossmann-like Domain"/>
    <property type="match status" value="1"/>
</dbReference>
<feature type="domain" description="Enoyl reductase (ER)" evidence="1">
    <location>
        <begin position="14"/>
        <end position="320"/>
    </location>
</feature>
<dbReference type="PANTHER" id="PTHR43482:SF1">
    <property type="entry name" value="PROTEIN AST1-RELATED"/>
    <property type="match status" value="1"/>
</dbReference>
<dbReference type="SUPFAM" id="SSF51735">
    <property type="entry name" value="NAD(P)-binding Rossmann-fold domains"/>
    <property type="match status" value="1"/>
</dbReference>
<dbReference type="AlphaFoldDB" id="A0A2C9EKI8"/>
<dbReference type="SMART" id="SM00829">
    <property type="entry name" value="PKS_ER"/>
    <property type="match status" value="1"/>
</dbReference>
<sequence>MEPTMKALQFSATGDLAALHVVDLPTPVPGAGQVLVRIKAAGLNPSDVKNVLGRFPYTTLPRVPGRDFAGVVEQGPAQLLGQEVWGTGKELGFFADGSHAQYVVLSAQGVARKPRHLSFAQAASLGVPYTTAWDALERSGVARDTRLLVIGGGAVASAALALAKVRGARVLAAARRVEQVQALEAQGYPTLHLQQPETLAAQVAEVYAGGAEVIFDTTGFWLPASVPALATFGRIAIIAAPVDGHVQLPALALYRKGGSVVGINSLLYGVEACAAMLEQFGRYFDEGLLPLPEGLVESPLERGLERYAEVNQGRGEKIILIP</sequence>
<dbReference type="Pfam" id="PF00107">
    <property type="entry name" value="ADH_zinc_N"/>
    <property type="match status" value="1"/>
</dbReference>
<evidence type="ECO:0000313" key="3">
    <source>
        <dbReference type="Proteomes" id="UP000013940"/>
    </source>
</evidence>
<reference evidence="3" key="1">
    <citation type="journal article" date="2014" name="Genome Announc.">
        <title>Full-genome sequence of the plant growth-promoting bacterium Pseudomonas protegens CHA0.</title>
        <authorList>
            <person name="Jousset A."/>
            <person name="Schuldes J."/>
            <person name="Keel C."/>
            <person name="Maurhofer M."/>
            <person name="Daniel R."/>
            <person name="Scheu S."/>
            <person name="Thuermer A."/>
        </authorList>
    </citation>
    <scope>NUCLEOTIDE SEQUENCE [LARGE SCALE GENOMIC DNA]</scope>
    <source>
        <strain evidence="3">DSM 19095 / LMG 27888 / CFBP 6595 / CHA0</strain>
    </source>
</reference>
<dbReference type="InterPro" id="IPR013149">
    <property type="entry name" value="ADH-like_C"/>
</dbReference>
<proteinExistence type="predicted"/>
<dbReference type="EMBL" id="CP003190">
    <property type="protein sequence ID" value="AGL84109.1"/>
    <property type="molecule type" value="Genomic_DNA"/>
</dbReference>
<evidence type="ECO:0000313" key="2">
    <source>
        <dbReference type="EMBL" id="AGL84109.1"/>
    </source>
</evidence>
<dbReference type="Pfam" id="PF08240">
    <property type="entry name" value="ADH_N"/>
    <property type="match status" value="1"/>
</dbReference>
<gene>
    <name evidence="2" type="ORF">PFLCHA0_c23380</name>
</gene>
<dbReference type="Gene3D" id="3.90.180.10">
    <property type="entry name" value="Medium-chain alcohol dehydrogenases, catalytic domain"/>
    <property type="match status" value="1"/>
</dbReference>
<dbReference type="InterPro" id="IPR036291">
    <property type="entry name" value="NAD(P)-bd_dom_sf"/>
</dbReference>
<evidence type="ECO:0000259" key="1">
    <source>
        <dbReference type="SMART" id="SM00829"/>
    </source>
</evidence>
<dbReference type="GO" id="GO:0016491">
    <property type="term" value="F:oxidoreductase activity"/>
    <property type="evidence" value="ECO:0007669"/>
    <property type="project" value="InterPro"/>
</dbReference>
<dbReference type="InterPro" id="IPR011032">
    <property type="entry name" value="GroES-like_sf"/>
</dbReference>
<dbReference type="Proteomes" id="UP000013940">
    <property type="component" value="Chromosome"/>
</dbReference>
<dbReference type="InterPro" id="IPR013154">
    <property type="entry name" value="ADH-like_N"/>
</dbReference>
<dbReference type="PANTHER" id="PTHR43482">
    <property type="entry name" value="PROTEIN AST1-RELATED"/>
    <property type="match status" value="1"/>
</dbReference>
<accession>A0A2C9EKI8</accession>
<dbReference type="InterPro" id="IPR020843">
    <property type="entry name" value="ER"/>
</dbReference>
<organism evidence="2 3">
    <name type="scientific">Pseudomonas protegens (strain DSM 19095 / LMG 27888 / CFBP 6595 / CHA0)</name>
    <dbReference type="NCBI Taxonomy" id="1124983"/>
    <lineage>
        <taxon>Bacteria</taxon>
        <taxon>Pseudomonadati</taxon>
        <taxon>Pseudomonadota</taxon>
        <taxon>Gammaproteobacteria</taxon>
        <taxon>Pseudomonadales</taxon>
        <taxon>Pseudomonadaceae</taxon>
        <taxon>Pseudomonas</taxon>
    </lineage>
</organism>
<protein>
    <submittedName>
        <fullName evidence="2">Oxidoreductase, zinc-binding protein</fullName>
    </submittedName>
</protein>
<dbReference type="eggNOG" id="COG0604">
    <property type="taxonomic scope" value="Bacteria"/>
</dbReference>
<dbReference type="KEGG" id="pprc:PFLCHA0_c23380"/>
<dbReference type="SUPFAM" id="SSF50129">
    <property type="entry name" value="GroES-like"/>
    <property type="match status" value="1"/>
</dbReference>
<dbReference type="InterPro" id="IPR052585">
    <property type="entry name" value="Lipid_raft_assoc_Zn_ADH"/>
</dbReference>